<evidence type="ECO:0000313" key="3">
    <source>
        <dbReference type="Proteomes" id="UP001630127"/>
    </source>
</evidence>
<gene>
    <name evidence="2" type="ORF">ACH5RR_001088</name>
</gene>
<proteinExistence type="predicted"/>
<feature type="compositionally biased region" description="Low complexity" evidence="1">
    <location>
        <begin position="23"/>
        <end position="33"/>
    </location>
</feature>
<reference evidence="2 3" key="1">
    <citation type="submission" date="2024-11" db="EMBL/GenBank/DDBJ databases">
        <title>A near-complete genome assembly of Cinchona calisaya.</title>
        <authorList>
            <person name="Lian D.C."/>
            <person name="Zhao X.W."/>
            <person name="Wei L."/>
        </authorList>
    </citation>
    <scope>NUCLEOTIDE SEQUENCE [LARGE SCALE GENOMIC DNA]</scope>
    <source>
        <tissue evidence="2">Nenye</tissue>
    </source>
</reference>
<dbReference type="Proteomes" id="UP001630127">
    <property type="component" value="Unassembled WGS sequence"/>
</dbReference>
<dbReference type="AlphaFoldDB" id="A0ABD3B2F4"/>
<accession>A0ABD3B2F4</accession>
<evidence type="ECO:0000256" key="1">
    <source>
        <dbReference type="SAM" id="MobiDB-lite"/>
    </source>
</evidence>
<comment type="caution">
    <text evidence="2">The sequence shown here is derived from an EMBL/GenBank/DDBJ whole genome shotgun (WGS) entry which is preliminary data.</text>
</comment>
<organism evidence="2 3">
    <name type="scientific">Cinchona calisaya</name>
    <dbReference type="NCBI Taxonomy" id="153742"/>
    <lineage>
        <taxon>Eukaryota</taxon>
        <taxon>Viridiplantae</taxon>
        <taxon>Streptophyta</taxon>
        <taxon>Embryophyta</taxon>
        <taxon>Tracheophyta</taxon>
        <taxon>Spermatophyta</taxon>
        <taxon>Magnoliopsida</taxon>
        <taxon>eudicotyledons</taxon>
        <taxon>Gunneridae</taxon>
        <taxon>Pentapetalae</taxon>
        <taxon>asterids</taxon>
        <taxon>lamiids</taxon>
        <taxon>Gentianales</taxon>
        <taxon>Rubiaceae</taxon>
        <taxon>Cinchonoideae</taxon>
        <taxon>Cinchoneae</taxon>
        <taxon>Cinchona</taxon>
    </lineage>
</organism>
<name>A0ABD3B2F4_9GENT</name>
<dbReference type="EMBL" id="JBJUIK010000001">
    <property type="protein sequence ID" value="KAL3537722.1"/>
    <property type="molecule type" value="Genomic_DNA"/>
</dbReference>
<evidence type="ECO:0000313" key="2">
    <source>
        <dbReference type="EMBL" id="KAL3537722.1"/>
    </source>
</evidence>
<feature type="region of interest" description="Disordered" evidence="1">
    <location>
        <begin position="1"/>
        <end position="42"/>
    </location>
</feature>
<protein>
    <submittedName>
        <fullName evidence="2">Uncharacterized protein</fullName>
    </submittedName>
</protein>
<keyword evidence="3" id="KW-1185">Reference proteome</keyword>
<sequence length="158" mass="17157">MASKDVSSKVAGKSSSTARSDDASLYASDADSSTRFLSKSHVKEQKKLDSALLEASYISSLYMQAMMTGASSVEEQLASMGRAVEKLSKTIEENDLQITALVSKLKFQNIGETSQVNNNKSDKNPQMDDSAKIFFRSSSRRLVDDSMNLLATGAISMH</sequence>